<dbReference type="Pfam" id="PF13847">
    <property type="entry name" value="Methyltransf_31"/>
    <property type="match status" value="1"/>
</dbReference>
<evidence type="ECO:0000313" key="2">
    <source>
        <dbReference type="EMBL" id="OBQ56811.1"/>
    </source>
</evidence>
<sequence>MLKPDAEITQKITSVVKRKYKNVAESLTNQFRYPTGKEGLQGLGYPEELIEVLPDDVAKWYCGVGNPLSLSPIESGENVLDLGCGAGVDSILAAKLVEPLGSVVGVDLSEEMIERALRNKELAEASNVTFQTVDDTELPFEDGQFDVVTTNAMLNLVVDKVRMIQEVFRVLKKGGRFHIADQILVGEAMSQEQAVESWFK</sequence>
<dbReference type="PANTHER" id="PTHR43591">
    <property type="entry name" value="METHYLTRANSFERASE"/>
    <property type="match status" value="1"/>
</dbReference>
<reference evidence="2 3" key="1">
    <citation type="submission" date="2015-01" db="EMBL/GenBank/DDBJ databases">
        <title>Desulfovibrio sp. JC271 draft genome sequence.</title>
        <authorList>
            <person name="Shivani Y."/>
            <person name="Subhash Y."/>
            <person name="Sasikala C."/>
            <person name="Ramana C.V."/>
        </authorList>
    </citation>
    <scope>NUCLEOTIDE SEQUENCE [LARGE SCALE GENOMIC DNA]</scope>
    <source>
        <strain evidence="2 3">JC271</strain>
    </source>
</reference>
<dbReference type="InterPro" id="IPR029063">
    <property type="entry name" value="SAM-dependent_MTases_sf"/>
</dbReference>
<organism evidence="2 3">
    <name type="scientific">Halodesulfovibrio spirochaetisodalis</name>
    <dbReference type="NCBI Taxonomy" id="1560234"/>
    <lineage>
        <taxon>Bacteria</taxon>
        <taxon>Pseudomonadati</taxon>
        <taxon>Thermodesulfobacteriota</taxon>
        <taxon>Desulfovibrionia</taxon>
        <taxon>Desulfovibrionales</taxon>
        <taxon>Desulfovibrionaceae</taxon>
        <taxon>Halodesulfovibrio</taxon>
    </lineage>
</organism>
<comment type="caution">
    <text evidence="2">The sequence shown here is derived from an EMBL/GenBank/DDBJ whole genome shotgun (WGS) entry which is preliminary data.</text>
</comment>
<dbReference type="InterPro" id="IPR025714">
    <property type="entry name" value="Methyltranfer_dom"/>
</dbReference>
<dbReference type="SUPFAM" id="SSF53335">
    <property type="entry name" value="S-adenosyl-L-methionine-dependent methyltransferases"/>
    <property type="match status" value="1"/>
</dbReference>
<protein>
    <recommendedName>
        <fullName evidence="1">Methyltransferase domain-containing protein</fullName>
    </recommendedName>
</protein>
<name>A0A1B7XMS9_9BACT</name>
<dbReference type="Proteomes" id="UP000091979">
    <property type="component" value="Unassembled WGS sequence"/>
</dbReference>
<dbReference type="STRING" id="1560234.SP90_01690"/>
<dbReference type="OrthoDB" id="9765084at2"/>
<dbReference type="EMBL" id="JXMS01000002">
    <property type="protein sequence ID" value="OBQ56811.1"/>
    <property type="molecule type" value="Genomic_DNA"/>
</dbReference>
<accession>A0A1B7XMS9</accession>
<evidence type="ECO:0000313" key="3">
    <source>
        <dbReference type="Proteomes" id="UP000091979"/>
    </source>
</evidence>
<proteinExistence type="predicted"/>
<dbReference type="AlphaFoldDB" id="A0A1B7XMS9"/>
<feature type="domain" description="Methyltransferase" evidence="1">
    <location>
        <begin position="74"/>
        <end position="183"/>
    </location>
</feature>
<dbReference type="CDD" id="cd02440">
    <property type="entry name" value="AdoMet_MTases"/>
    <property type="match status" value="1"/>
</dbReference>
<gene>
    <name evidence="2" type="ORF">SP90_01690</name>
</gene>
<dbReference type="PATRIC" id="fig|1560234.3.peg.1213"/>
<evidence type="ECO:0000259" key="1">
    <source>
        <dbReference type="Pfam" id="PF13847"/>
    </source>
</evidence>
<dbReference type="RefSeq" id="WP_066851910.1">
    <property type="nucleotide sequence ID" value="NZ_JXMS01000002.1"/>
</dbReference>
<keyword evidence="3" id="KW-1185">Reference proteome</keyword>
<dbReference type="Gene3D" id="3.40.50.150">
    <property type="entry name" value="Vaccinia Virus protein VP39"/>
    <property type="match status" value="1"/>
</dbReference>